<evidence type="ECO:0000313" key="3">
    <source>
        <dbReference type="Proteomes" id="UP000229385"/>
    </source>
</evidence>
<dbReference type="AlphaFoldDB" id="A0A2M7XC50"/>
<comment type="caution">
    <text evidence="2">The sequence shown here is derived from an EMBL/GenBank/DDBJ whole genome shotgun (WGS) entry which is preliminary data.</text>
</comment>
<proteinExistence type="predicted"/>
<organism evidence="2 3">
    <name type="scientific">Candidatus Uhrbacteria bacterium CG_4_9_14_3_um_filter_50_9</name>
    <dbReference type="NCBI Taxonomy" id="1975035"/>
    <lineage>
        <taxon>Bacteria</taxon>
        <taxon>Candidatus Uhriibacteriota</taxon>
    </lineage>
</organism>
<reference evidence="3" key="1">
    <citation type="submission" date="2017-09" db="EMBL/GenBank/DDBJ databases">
        <title>Depth-based differentiation of microbial function through sediment-hosted aquifers and enrichment of novel symbionts in the deep terrestrial subsurface.</title>
        <authorList>
            <person name="Probst A.J."/>
            <person name="Ladd B."/>
            <person name="Jarett J.K."/>
            <person name="Geller-Mcgrath D.E."/>
            <person name="Sieber C.M.K."/>
            <person name="Emerson J.B."/>
            <person name="Anantharaman K."/>
            <person name="Thomas B.C."/>
            <person name="Malmstrom R."/>
            <person name="Stieglmeier M."/>
            <person name="Klingl A."/>
            <person name="Woyke T."/>
            <person name="Ryan C.M."/>
            <person name="Banfield J.F."/>
        </authorList>
    </citation>
    <scope>NUCLEOTIDE SEQUENCE [LARGE SCALE GENOMIC DNA]</scope>
</reference>
<sequence length="173" mass="18598">MNNQIPKSWILLFLAVVGILVGLYLTSPDPVVTGESDALPETSRAITFEGMLLTGGNAIYLENQTAEQTQVLIGYVVLSAPGYVVVYDDNDGVPGEVVGVSDLLEDGGEHILMRVDEPLQDGEIYYAMLFHDDGDGLFRALSDTQAIDSTDSVILMTFEATIDAAPEVEAVMP</sequence>
<evidence type="ECO:0000313" key="2">
    <source>
        <dbReference type="EMBL" id="PJA45433.1"/>
    </source>
</evidence>
<protein>
    <recommendedName>
        <fullName evidence="1">DUF7282 domain-containing protein</fullName>
    </recommendedName>
</protein>
<dbReference type="Proteomes" id="UP000229385">
    <property type="component" value="Unassembled WGS sequence"/>
</dbReference>
<evidence type="ECO:0000259" key="1">
    <source>
        <dbReference type="Pfam" id="PF23951"/>
    </source>
</evidence>
<accession>A0A2M7XC50</accession>
<name>A0A2M7XC50_9BACT</name>
<dbReference type="Pfam" id="PF23951">
    <property type="entry name" value="DUF7282"/>
    <property type="match status" value="1"/>
</dbReference>
<dbReference type="EMBL" id="PFWU01000038">
    <property type="protein sequence ID" value="PJA45433.1"/>
    <property type="molecule type" value="Genomic_DNA"/>
</dbReference>
<feature type="domain" description="DUF7282" evidence="1">
    <location>
        <begin position="59"/>
        <end position="142"/>
    </location>
</feature>
<dbReference type="InterPro" id="IPR055706">
    <property type="entry name" value="Slg1/2_DUF7282"/>
</dbReference>
<gene>
    <name evidence="2" type="ORF">CO174_03220</name>
</gene>